<sequence length="229" mass="25722">MAIVIGLFLVTYSFALRCGFIYILNDDKKPCDDQEYKIPLLPLSLTGKSDYSVINSTHFASTIRHEKVHDNEVMVSFDIESLFTNPTKPAQEFKSTAVLPYIRGVSEVLRRCLQYQGIRTVFNSDTILRSQLVRPKGALEPTKQNGVVYKIPCECGKVCIGETGRSMRERINEHDRNIRCLCLGYTSAAFSAGRIILKGLLHILRDVGLGWFGLLKDTVYSSSYGVCLL</sequence>
<dbReference type="Proteomes" id="UP000275408">
    <property type="component" value="Unassembled WGS sequence"/>
</dbReference>
<gene>
    <name evidence="1" type="ORF">pdam_00001962</name>
</gene>
<comment type="caution">
    <text evidence="1">The sequence shown here is derived from an EMBL/GenBank/DDBJ whole genome shotgun (WGS) entry which is preliminary data.</text>
</comment>
<reference evidence="1 2" key="1">
    <citation type="journal article" date="2018" name="Sci. Rep.">
        <title>Comparative analysis of the Pocillopora damicornis genome highlights role of immune system in coral evolution.</title>
        <authorList>
            <person name="Cunning R."/>
            <person name="Bay R.A."/>
            <person name="Gillette P."/>
            <person name="Baker A.C."/>
            <person name="Traylor-Knowles N."/>
        </authorList>
    </citation>
    <scope>NUCLEOTIDE SEQUENCE [LARGE SCALE GENOMIC DNA]</scope>
    <source>
        <strain evidence="1">RSMAS</strain>
        <tissue evidence="1">Whole animal</tissue>
    </source>
</reference>
<evidence type="ECO:0008006" key="3">
    <source>
        <dbReference type="Google" id="ProtNLM"/>
    </source>
</evidence>
<name>A0A3M6TPY7_POCDA</name>
<dbReference type="EMBL" id="RCHS01003197">
    <property type="protein sequence ID" value="RMX43477.1"/>
    <property type="molecule type" value="Genomic_DNA"/>
</dbReference>
<organism evidence="1 2">
    <name type="scientific">Pocillopora damicornis</name>
    <name type="common">Cauliflower coral</name>
    <name type="synonym">Millepora damicornis</name>
    <dbReference type="NCBI Taxonomy" id="46731"/>
    <lineage>
        <taxon>Eukaryota</taxon>
        <taxon>Metazoa</taxon>
        <taxon>Cnidaria</taxon>
        <taxon>Anthozoa</taxon>
        <taxon>Hexacorallia</taxon>
        <taxon>Scleractinia</taxon>
        <taxon>Astrocoeniina</taxon>
        <taxon>Pocilloporidae</taxon>
        <taxon>Pocillopora</taxon>
    </lineage>
</organism>
<accession>A0A3M6TPY7</accession>
<dbReference type="PANTHER" id="PTHR21301:SF11">
    <property type="entry name" value="GIY-YIG DOMAIN-CONTAINING PROTEIN"/>
    <property type="match status" value="1"/>
</dbReference>
<dbReference type="AlphaFoldDB" id="A0A3M6TPY7"/>
<proteinExistence type="predicted"/>
<dbReference type="OrthoDB" id="8963429at2759"/>
<dbReference type="PANTHER" id="PTHR21301">
    <property type="entry name" value="REVERSE TRANSCRIPTASE"/>
    <property type="match status" value="1"/>
</dbReference>
<evidence type="ECO:0000313" key="2">
    <source>
        <dbReference type="Proteomes" id="UP000275408"/>
    </source>
</evidence>
<protein>
    <recommendedName>
        <fullName evidence="3">Reverse transcriptase domain-containing protein</fullName>
    </recommendedName>
</protein>
<evidence type="ECO:0000313" key="1">
    <source>
        <dbReference type="EMBL" id="RMX43477.1"/>
    </source>
</evidence>
<keyword evidence="2" id="KW-1185">Reference proteome</keyword>